<dbReference type="Proteomes" id="UP000317977">
    <property type="component" value="Unassembled WGS sequence"/>
</dbReference>
<proteinExistence type="predicted"/>
<dbReference type="InterPro" id="IPR052891">
    <property type="entry name" value="DNA-3mA_glycosylase"/>
</dbReference>
<dbReference type="GO" id="GO:0008725">
    <property type="term" value="F:DNA-3-methyladenine glycosylase activity"/>
    <property type="evidence" value="ECO:0007669"/>
    <property type="project" value="UniProtKB-EC"/>
</dbReference>
<evidence type="ECO:0000313" key="3">
    <source>
        <dbReference type="Proteomes" id="UP000317977"/>
    </source>
</evidence>
<dbReference type="PANTHER" id="PTHR30037">
    <property type="entry name" value="DNA-3-METHYLADENINE GLYCOSYLASE 1"/>
    <property type="match status" value="1"/>
</dbReference>
<keyword evidence="1" id="KW-0862">Zinc</keyword>
<dbReference type="Gene3D" id="1.10.340.30">
    <property type="entry name" value="Hypothetical protein, domain 2"/>
    <property type="match status" value="1"/>
</dbReference>
<feature type="binding site" evidence="1">
    <location>
        <position position="187"/>
    </location>
    <ligand>
        <name>Zn(2+)</name>
        <dbReference type="ChEBI" id="CHEBI:29105"/>
    </ligand>
</feature>
<gene>
    <name evidence="2" type="primary">tag</name>
    <name evidence="2" type="ORF">Poly59_07570</name>
</gene>
<sequence length="207" mass="23898">MMTNRRGTQIGDAAVDRCWWCGSDPQYIQYHDREWGVPVADDTRLFEKVCLEGFQAGLSWLTILRKRDSFREAFDGFDPQRVCRFDQAKVDQLVNNASIVRHRGKIRSAINNAARAIEVGEEFGSLATFLWSFEPKHHRSPKLRSDVNAITEESTNLSKALKKRGWTFVGPTTCFAMMQAMGMVNDHLRTCYCWERIEDARKTFVRP</sequence>
<organism evidence="2 3">
    <name type="scientific">Rubripirellula reticaptiva</name>
    <dbReference type="NCBI Taxonomy" id="2528013"/>
    <lineage>
        <taxon>Bacteria</taxon>
        <taxon>Pseudomonadati</taxon>
        <taxon>Planctomycetota</taxon>
        <taxon>Planctomycetia</taxon>
        <taxon>Pirellulales</taxon>
        <taxon>Pirellulaceae</taxon>
        <taxon>Rubripirellula</taxon>
    </lineage>
</organism>
<feature type="binding site" evidence="1">
    <location>
        <position position="18"/>
    </location>
    <ligand>
        <name>Zn(2+)</name>
        <dbReference type="ChEBI" id="CHEBI:29105"/>
    </ligand>
</feature>
<keyword evidence="1" id="KW-0479">Metal-binding</keyword>
<dbReference type="InterPro" id="IPR005019">
    <property type="entry name" value="Adenine_glyco"/>
</dbReference>
<reference evidence="2 3" key="1">
    <citation type="submission" date="2019-02" db="EMBL/GenBank/DDBJ databases">
        <title>Deep-cultivation of Planctomycetes and their phenomic and genomic characterization uncovers novel biology.</title>
        <authorList>
            <person name="Wiegand S."/>
            <person name="Jogler M."/>
            <person name="Boedeker C."/>
            <person name="Pinto D."/>
            <person name="Vollmers J."/>
            <person name="Rivas-Marin E."/>
            <person name="Kohn T."/>
            <person name="Peeters S.H."/>
            <person name="Heuer A."/>
            <person name="Rast P."/>
            <person name="Oberbeckmann S."/>
            <person name="Bunk B."/>
            <person name="Jeske O."/>
            <person name="Meyerdierks A."/>
            <person name="Storesund J.E."/>
            <person name="Kallscheuer N."/>
            <person name="Luecker S."/>
            <person name="Lage O.M."/>
            <person name="Pohl T."/>
            <person name="Merkel B.J."/>
            <person name="Hornburger P."/>
            <person name="Mueller R.-W."/>
            <person name="Bruemmer F."/>
            <person name="Labrenz M."/>
            <person name="Spormann A.M."/>
            <person name="Op Den Camp H."/>
            <person name="Overmann J."/>
            <person name="Amann R."/>
            <person name="Jetten M.S.M."/>
            <person name="Mascher T."/>
            <person name="Medema M.H."/>
            <person name="Devos D.P."/>
            <person name="Kaster A.-K."/>
            <person name="Ovreas L."/>
            <person name="Rohde M."/>
            <person name="Galperin M.Y."/>
            <person name="Jogler C."/>
        </authorList>
    </citation>
    <scope>NUCLEOTIDE SEQUENCE [LARGE SCALE GENOMIC DNA]</scope>
    <source>
        <strain evidence="2 3">Poly59</strain>
    </source>
</reference>
<accession>A0A5C6F8X9</accession>
<dbReference type="Pfam" id="PF03352">
    <property type="entry name" value="Adenine_glyco"/>
    <property type="match status" value="1"/>
</dbReference>
<protein>
    <submittedName>
        <fullName evidence="2">DNA-3-methyladenine glycosylase 1</fullName>
        <ecNumber evidence="2">3.2.2.20</ecNumber>
    </submittedName>
</protein>
<keyword evidence="2" id="KW-0378">Hydrolase</keyword>
<dbReference type="InterPro" id="IPR011257">
    <property type="entry name" value="DNA_glycosylase"/>
</dbReference>
<dbReference type="EC" id="3.2.2.20" evidence="2"/>
<dbReference type="GO" id="GO:0006284">
    <property type="term" value="P:base-excision repair"/>
    <property type="evidence" value="ECO:0007669"/>
    <property type="project" value="InterPro"/>
</dbReference>
<dbReference type="EMBL" id="SJPX01000001">
    <property type="protein sequence ID" value="TWU57848.1"/>
    <property type="molecule type" value="Genomic_DNA"/>
</dbReference>
<keyword evidence="2" id="KW-0326">Glycosidase</keyword>
<dbReference type="GO" id="GO:0046872">
    <property type="term" value="F:metal ion binding"/>
    <property type="evidence" value="ECO:0007669"/>
    <property type="project" value="UniProtKB-KW"/>
</dbReference>
<dbReference type="RefSeq" id="WP_186775999.1">
    <property type="nucleotide sequence ID" value="NZ_SJPX01000001.1"/>
</dbReference>
<feature type="binding site" evidence="1">
    <location>
        <position position="31"/>
    </location>
    <ligand>
        <name>Zn(2+)</name>
        <dbReference type="ChEBI" id="CHEBI:29105"/>
    </ligand>
</feature>
<dbReference type="SUPFAM" id="SSF48150">
    <property type="entry name" value="DNA-glycosylase"/>
    <property type="match status" value="1"/>
</dbReference>
<comment type="caution">
    <text evidence="2">The sequence shown here is derived from an EMBL/GenBank/DDBJ whole genome shotgun (WGS) entry which is preliminary data.</text>
</comment>
<evidence type="ECO:0000313" key="2">
    <source>
        <dbReference type="EMBL" id="TWU57848.1"/>
    </source>
</evidence>
<evidence type="ECO:0000256" key="1">
    <source>
        <dbReference type="PIRSR" id="PIRSR605019-1"/>
    </source>
</evidence>
<feature type="binding site" evidence="1">
    <location>
        <position position="191"/>
    </location>
    <ligand>
        <name>Zn(2+)</name>
        <dbReference type="ChEBI" id="CHEBI:29105"/>
    </ligand>
</feature>
<name>A0A5C6F8X9_9BACT</name>
<keyword evidence="3" id="KW-1185">Reference proteome</keyword>
<dbReference type="PANTHER" id="PTHR30037:SF4">
    <property type="entry name" value="DNA-3-METHYLADENINE GLYCOSYLASE I"/>
    <property type="match status" value="1"/>
</dbReference>
<dbReference type="AlphaFoldDB" id="A0A5C6F8X9"/>